<gene>
    <name evidence="4" type="ORF">BN983_03751</name>
</gene>
<dbReference type="EMBL" id="CCDI010000005">
    <property type="protein sequence ID" value="CDQ25418.1"/>
    <property type="molecule type" value="Genomic_DNA"/>
</dbReference>
<dbReference type="Gene3D" id="1.20.120.450">
    <property type="entry name" value="dinb family like domain"/>
    <property type="match status" value="1"/>
</dbReference>
<dbReference type="OrthoDB" id="2427314at2"/>
<keyword evidence="5" id="KW-1185">Reference proteome</keyword>
<dbReference type="InterPro" id="IPR034660">
    <property type="entry name" value="DinB/YfiT-like"/>
</dbReference>
<organism evidence="4 5">
    <name type="scientific">Halobacillus karajensis</name>
    <dbReference type="NCBI Taxonomy" id="195088"/>
    <lineage>
        <taxon>Bacteria</taxon>
        <taxon>Bacillati</taxon>
        <taxon>Bacillota</taxon>
        <taxon>Bacilli</taxon>
        <taxon>Bacillales</taxon>
        <taxon>Bacillaceae</taxon>
        <taxon>Halobacillus</taxon>
    </lineage>
</organism>
<dbReference type="RefSeq" id="WP_035511090.1">
    <property type="nucleotide sequence ID" value="NZ_CCDH010000005.1"/>
</dbReference>
<feature type="binding site" evidence="3">
    <location>
        <position position="48"/>
    </location>
    <ligand>
        <name>a divalent metal cation</name>
        <dbReference type="ChEBI" id="CHEBI:60240"/>
    </ligand>
</feature>
<comment type="caution">
    <text evidence="4">The sequence shown here is derived from an EMBL/GenBank/DDBJ whole genome shotgun (WGS) entry which is preliminary data.</text>
</comment>
<reference evidence="5" key="1">
    <citation type="submission" date="2014-03" db="EMBL/GenBank/DDBJ databases">
        <authorList>
            <person name="Urmite Genomes U."/>
        </authorList>
    </citation>
    <scope>NUCLEOTIDE SEQUENCE [LARGE SCALE GENOMIC DNA]</scope>
    <source>
        <strain evidence="5">HD-03</strain>
    </source>
</reference>
<feature type="binding site" evidence="3">
    <location>
        <position position="134"/>
    </location>
    <ligand>
        <name>a divalent metal cation</name>
        <dbReference type="ChEBI" id="CHEBI:60240"/>
    </ligand>
</feature>
<evidence type="ECO:0000313" key="5">
    <source>
        <dbReference type="Proteomes" id="UP000028868"/>
    </source>
</evidence>
<name>A0A024P990_9BACI</name>
<comment type="similarity">
    <text evidence="1">Belongs to the DinB family.</text>
</comment>
<evidence type="ECO:0000313" key="4">
    <source>
        <dbReference type="EMBL" id="CDQ25418.1"/>
    </source>
</evidence>
<accession>A0A024P990</accession>
<dbReference type="SUPFAM" id="SSF109854">
    <property type="entry name" value="DinB/YfiT-like putative metalloenzymes"/>
    <property type="match status" value="1"/>
</dbReference>
<dbReference type="InterPro" id="IPR007837">
    <property type="entry name" value="DinB"/>
</dbReference>
<dbReference type="Pfam" id="PF05163">
    <property type="entry name" value="DinB"/>
    <property type="match status" value="1"/>
</dbReference>
<proteinExistence type="inferred from homology"/>
<reference evidence="4 5" key="2">
    <citation type="submission" date="2014-05" db="EMBL/GenBank/DDBJ databases">
        <title>Draft genome sequence of Halobacillus karajensis HK-03.</title>
        <authorList>
            <person name="Khelaifia S."/>
            <person name="Croce O."/>
            <person name="Lagier J.C."/>
            <person name="Raoult D."/>
        </authorList>
    </citation>
    <scope>NUCLEOTIDE SEQUENCE [LARGE SCALE GENOMIC DNA]</scope>
    <source>
        <strain evidence="4 5">HD-03</strain>
    </source>
</reference>
<evidence type="ECO:0000256" key="2">
    <source>
        <dbReference type="ARBA" id="ARBA00022723"/>
    </source>
</evidence>
<sequence length="156" mass="18244">MNMYCQSAFHQLEIVIASISEMVGQLSDEDLALRPTEGKYSIGELLEHIAAIPAADGHITEGASKEEMERFYETVSMKTKDEILERLFENFSQLKAQFENYTEEHLYTKTTSWWGVTNTRFEWLIQIVSHMYHHRGQLHAMLVHTYKKDPEILLFE</sequence>
<feature type="binding site" evidence="3">
    <location>
        <position position="130"/>
    </location>
    <ligand>
        <name>a divalent metal cation</name>
        <dbReference type="ChEBI" id="CHEBI:60240"/>
    </ligand>
</feature>
<dbReference type="AlphaFoldDB" id="A0A024P990"/>
<protein>
    <submittedName>
        <fullName evidence="4">DinB family protein</fullName>
    </submittedName>
</protein>
<keyword evidence="2 3" id="KW-0479">Metal-binding</keyword>
<dbReference type="GO" id="GO:0046872">
    <property type="term" value="F:metal ion binding"/>
    <property type="evidence" value="ECO:0007669"/>
    <property type="project" value="UniProtKB-KW"/>
</dbReference>
<dbReference type="Proteomes" id="UP000028868">
    <property type="component" value="Unassembled WGS sequence"/>
</dbReference>
<evidence type="ECO:0000256" key="1">
    <source>
        <dbReference type="ARBA" id="ARBA00008635"/>
    </source>
</evidence>
<evidence type="ECO:0000256" key="3">
    <source>
        <dbReference type="PIRSR" id="PIRSR607837-1"/>
    </source>
</evidence>